<proteinExistence type="predicted"/>
<organism evidence="1 2">
    <name type="scientific">Nicotiana tabacum</name>
    <name type="common">Common tobacco</name>
    <dbReference type="NCBI Taxonomy" id="4097"/>
    <lineage>
        <taxon>Eukaryota</taxon>
        <taxon>Viridiplantae</taxon>
        <taxon>Streptophyta</taxon>
        <taxon>Embryophyta</taxon>
        <taxon>Tracheophyta</taxon>
        <taxon>Spermatophyta</taxon>
        <taxon>Magnoliopsida</taxon>
        <taxon>eudicotyledons</taxon>
        <taxon>Gunneridae</taxon>
        <taxon>Pentapetalae</taxon>
        <taxon>asterids</taxon>
        <taxon>lamiids</taxon>
        <taxon>Solanales</taxon>
        <taxon>Solanaceae</taxon>
        <taxon>Nicotianoideae</taxon>
        <taxon>Nicotianeae</taxon>
        <taxon>Nicotiana</taxon>
    </lineage>
</organism>
<evidence type="ECO:0000313" key="1">
    <source>
        <dbReference type="Proteomes" id="UP000790787"/>
    </source>
</evidence>
<dbReference type="Proteomes" id="UP000790787">
    <property type="component" value="Chromosome 20"/>
</dbReference>
<sequence length="312" mass="36246">MSGFIPFVSLFLLGSNAVKRKTRGPTWCVEIINLQEGQKLSVEFDEDHQAIGENASKLIWFLGQTVRSRTCCPLKVNSWKEIEQDKINHMWDIVLEKFNFDVFEGRKSAILDKMSDLYRDYRYKLKKKYFDSKAGYQLRLRNKPKLVAADEWKYLKKSTQNKTNRSKRSLPPYIGTKSYARLRYEMEQKNGKPPSRVEVFMESRKRKKGKQVDAFQQDVIVQFDQFKKQQKEGAISLNDDDIFEKVLGAEKNGYLRAYGPGKNISEYFGGRPTKVQLIKQLELTRKEANERVEEVKREACGGLIKASRSPGT</sequence>
<evidence type="ECO:0000313" key="2">
    <source>
        <dbReference type="RefSeq" id="XP_075096341.1"/>
    </source>
</evidence>
<reference evidence="2" key="2">
    <citation type="submission" date="2025-08" db="UniProtKB">
        <authorList>
            <consortium name="RefSeq"/>
        </authorList>
    </citation>
    <scope>IDENTIFICATION</scope>
    <source>
        <tissue evidence="2">Leaf</tissue>
    </source>
</reference>
<reference evidence="1" key="1">
    <citation type="journal article" date="2014" name="Nat. Commun.">
        <title>The tobacco genome sequence and its comparison with those of tomato and potato.</title>
        <authorList>
            <person name="Sierro N."/>
            <person name="Battey J.N."/>
            <person name="Ouadi S."/>
            <person name="Bakaher N."/>
            <person name="Bovet L."/>
            <person name="Willig A."/>
            <person name="Goepfert S."/>
            <person name="Peitsch M.C."/>
            <person name="Ivanov N.V."/>
        </authorList>
    </citation>
    <scope>NUCLEOTIDE SEQUENCE [LARGE SCALE GENOMIC DNA]</scope>
</reference>
<dbReference type="RefSeq" id="XP_075096341.1">
    <property type="nucleotide sequence ID" value="XM_075240240.1"/>
</dbReference>
<name>A0AC58TGK9_TOBAC</name>
<accession>A0AC58TGK9</accession>
<keyword evidence="1" id="KW-1185">Reference proteome</keyword>
<protein>
    <submittedName>
        <fullName evidence="2">Uncharacterized protein LOC142174446</fullName>
    </submittedName>
</protein>
<gene>
    <name evidence="2" type="primary">LOC142174446</name>
</gene>